<sequence length="81" mass="9275">MKKMIYFYEKVLHTHAVEVEVEDDDELEQFIEAVNDGSFDDVDEAIAELSKLESVKVNGVEKDSNFDVEEIECDSKDADEN</sequence>
<accession>A0A8S5PEV3</accession>
<protein>
    <submittedName>
        <fullName evidence="1">Uncharacterized protein</fullName>
    </submittedName>
</protein>
<name>A0A8S5PEV3_9CAUD</name>
<reference evidence="1" key="1">
    <citation type="journal article" date="2021" name="Proc. Natl. Acad. Sci. U.S.A.">
        <title>A Catalog of Tens of Thousands of Viruses from Human Metagenomes Reveals Hidden Associations with Chronic Diseases.</title>
        <authorList>
            <person name="Tisza M.J."/>
            <person name="Buck C.B."/>
        </authorList>
    </citation>
    <scope>NUCLEOTIDE SEQUENCE</scope>
    <source>
        <strain evidence="1">CthL03</strain>
    </source>
</reference>
<evidence type="ECO:0000313" key="1">
    <source>
        <dbReference type="EMBL" id="DAE05606.1"/>
    </source>
</evidence>
<organism evidence="1">
    <name type="scientific">Siphoviridae sp. cthL03</name>
    <dbReference type="NCBI Taxonomy" id="2825615"/>
    <lineage>
        <taxon>Viruses</taxon>
        <taxon>Duplodnaviria</taxon>
        <taxon>Heunggongvirae</taxon>
        <taxon>Uroviricota</taxon>
        <taxon>Caudoviricetes</taxon>
    </lineage>
</organism>
<proteinExistence type="predicted"/>
<dbReference type="EMBL" id="BK015413">
    <property type="protein sequence ID" value="DAE05606.1"/>
    <property type="molecule type" value="Genomic_DNA"/>
</dbReference>